<feature type="transmembrane region" description="Helical" evidence="9">
    <location>
        <begin position="160"/>
        <end position="185"/>
    </location>
</feature>
<feature type="transmembrane region" description="Helical" evidence="9">
    <location>
        <begin position="224"/>
        <end position="244"/>
    </location>
</feature>
<evidence type="ECO:0000256" key="3">
    <source>
        <dbReference type="ARBA" id="ARBA00022448"/>
    </source>
</evidence>
<dbReference type="NCBIfam" id="TIGR00770">
    <property type="entry name" value="Dcu"/>
    <property type="match status" value="1"/>
</dbReference>
<dbReference type="GO" id="GO:0005886">
    <property type="term" value="C:plasma membrane"/>
    <property type="evidence" value="ECO:0007669"/>
    <property type="project" value="UniProtKB-SubCell"/>
</dbReference>
<gene>
    <name evidence="10" type="ORF">H9977_06055</name>
</gene>
<sequence>MLIQLAFVLLAIIIGARLGGIGLGVLGGLGLGILTFCFDLQPTSPPVDVMLMIVAVIAAASCMQAAGGLDLMVRWAEKLLRKNPQQITILSPLVTYLFTFIAGTGHVAYSVLPVIAEVATETKIRPERPLAIAVIASQQAITASPISAATVALLSMLSGYGISLMDIMIVAVPCTLLGVLAGAVYSLRVGKELMEDPEYLRRLASHEISENHFESKGVDNHKKAALSVIIFILATIAIVLFGSIESLRPVLGSGNDQAPMKMSHIIEILMLSAATLILLTTKTDGIKAAQCTVFSAGMQAVVAIFGIAWMGDTFIAGNMAELTDSIDQVVTSMPWLFGLALFVMSILLFSQAATIRALLPLGIALGISPYMLIALFPAVNGYFFIPNYPTVVAAINFDRTGTTRIGKYILNHSFMMPGLIATSVSILLGLLFIQFL</sequence>
<evidence type="ECO:0000256" key="2">
    <source>
        <dbReference type="ARBA" id="ARBA00006413"/>
    </source>
</evidence>
<evidence type="ECO:0000256" key="1">
    <source>
        <dbReference type="ARBA" id="ARBA00004429"/>
    </source>
</evidence>
<evidence type="ECO:0000313" key="11">
    <source>
        <dbReference type="Proteomes" id="UP000886740"/>
    </source>
</evidence>
<protein>
    <submittedName>
        <fullName evidence="10">Anaerobic C4-dicarboxylate transporter</fullName>
    </submittedName>
</protein>
<keyword evidence="6 9" id="KW-0812">Transmembrane</keyword>
<feature type="transmembrane region" description="Helical" evidence="9">
    <location>
        <begin position="89"/>
        <end position="109"/>
    </location>
</feature>
<evidence type="ECO:0000256" key="6">
    <source>
        <dbReference type="ARBA" id="ARBA00022692"/>
    </source>
</evidence>
<dbReference type="InterPro" id="IPR004668">
    <property type="entry name" value="Anaer_Dcu_memb_transpt"/>
</dbReference>
<evidence type="ECO:0000256" key="7">
    <source>
        <dbReference type="ARBA" id="ARBA00022989"/>
    </source>
</evidence>
<dbReference type="Pfam" id="PF03605">
    <property type="entry name" value="DcuA_DcuB"/>
    <property type="match status" value="1"/>
</dbReference>
<keyword evidence="5" id="KW-0997">Cell inner membrane</keyword>
<feature type="transmembrane region" description="Helical" evidence="9">
    <location>
        <begin position="357"/>
        <end position="379"/>
    </location>
</feature>
<name>A0A9D2BGN6_9BACT</name>
<dbReference type="EMBL" id="DXEL01000044">
    <property type="protein sequence ID" value="HIX74579.1"/>
    <property type="molecule type" value="Genomic_DNA"/>
</dbReference>
<comment type="similarity">
    <text evidence="2">Belongs to the DcuA/DcuB transporter (TC 2.A.13.1) family.</text>
</comment>
<reference evidence="10" key="1">
    <citation type="journal article" date="2021" name="PeerJ">
        <title>Extensive microbial diversity within the chicken gut microbiome revealed by metagenomics and culture.</title>
        <authorList>
            <person name="Gilroy R."/>
            <person name="Ravi A."/>
            <person name="Getino M."/>
            <person name="Pursley I."/>
            <person name="Horton D.L."/>
            <person name="Alikhan N.F."/>
            <person name="Baker D."/>
            <person name="Gharbi K."/>
            <person name="Hall N."/>
            <person name="Watson M."/>
            <person name="Adriaenssens E.M."/>
            <person name="Foster-Nyarko E."/>
            <person name="Jarju S."/>
            <person name="Secka A."/>
            <person name="Antonio M."/>
            <person name="Oren A."/>
            <person name="Chaudhuri R.R."/>
            <person name="La Ragione R."/>
            <person name="Hildebrand F."/>
            <person name="Pallen M.J."/>
        </authorList>
    </citation>
    <scope>NUCLEOTIDE SEQUENCE</scope>
    <source>
        <strain evidence="10">ChiGjej6B6-14162</strain>
    </source>
</reference>
<keyword evidence="8 9" id="KW-0472">Membrane</keyword>
<dbReference type="GO" id="GO:0015556">
    <property type="term" value="F:C4-dicarboxylate transmembrane transporter activity"/>
    <property type="evidence" value="ECO:0007669"/>
    <property type="project" value="InterPro"/>
</dbReference>
<feature type="transmembrane region" description="Helical" evidence="9">
    <location>
        <begin position="264"/>
        <end position="281"/>
    </location>
</feature>
<evidence type="ECO:0000256" key="4">
    <source>
        <dbReference type="ARBA" id="ARBA00022475"/>
    </source>
</evidence>
<dbReference type="Proteomes" id="UP000886740">
    <property type="component" value="Unassembled WGS sequence"/>
</dbReference>
<proteinExistence type="inferred from homology"/>
<dbReference type="PIRSF" id="PIRSF004539">
    <property type="entry name" value="C4-dicrbxl_trns"/>
    <property type="match status" value="1"/>
</dbReference>
<organism evidence="10 11">
    <name type="scientific">Candidatus Parabacteroides intestinipullorum</name>
    <dbReference type="NCBI Taxonomy" id="2838723"/>
    <lineage>
        <taxon>Bacteria</taxon>
        <taxon>Pseudomonadati</taxon>
        <taxon>Bacteroidota</taxon>
        <taxon>Bacteroidia</taxon>
        <taxon>Bacteroidales</taxon>
        <taxon>Tannerellaceae</taxon>
        <taxon>Parabacteroides</taxon>
    </lineage>
</organism>
<feature type="transmembrane region" description="Helical" evidence="9">
    <location>
        <begin position="293"/>
        <end position="311"/>
    </location>
</feature>
<dbReference type="PANTHER" id="PTHR36106">
    <property type="entry name" value="ANAEROBIC C4-DICARBOXYLATE TRANSPORTER DCUB"/>
    <property type="match status" value="1"/>
</dbReference>
<keyword evidence="7 9" id="KW-1133">Transmembrane helix</keyword>
<evidence type="ECO:0000313" key="10">
    <source>
        <dbReference type="EMBL" id="HIX74579.1"/>
    </source>
</evidence>
<feature type="transmembrane region" description="Helical" evidence="9">
    <location>
        <begin position="331"/>
        <end position="350"/>
    </location>
</feature>
<accession>A0A9D2BGN6</accession>
<comment type="caution">
    <text evidence="10">The sequence shown here is derived from an EMBL/GenBank/DDBJ whole genome shotgun (WGS) entry which is preliminary data.</text>
</comment>
<feature type="transmembrane region" description="Helical" evidence="9">
    <location>
        <begin position="414"/>
        <end position="433"/>
    </location>
</feature>
<dbReference type="NCBIfam" id="NF009136">
    <property type="entry name" value="PRK12489.1"/>
    <property type="match status" value="1"/>
</dbReference>
<evidence type="ECO:0000256" key="9">
    <source>
        <dbReference type="SAM" id="Phobius"/>
    </source>
</evidence>
<dbReference type="AlphaFoldDB" id="A0A9D2BGN6"/>
<dbReference type="PANTHER" id="PTHR36106:SF1">
    <property type="entry name" value="ANAEROBIC C4-DICARBOXYLATE TRANSPORTER DCUB"/>
    <property type="match status" value="1"/>
</dbReference>
<dbReference type="NCBIfam" id="NF006927">
    <property type="entry name" value="PRK09412.1"/>
    <property type="match status" value="1"/>
</dbReference>
<feature type="transmembrane region" description="Helical" evidence="9">
    <location>
        <begin position="6"/>
        <end position="37"/>
    </location>
</feature>
<feature type="transmembrane region" description="Helical" evidence="9">
    <location>
        <begin position="49"/>
        <end position="69"/>
    </location>
</feature>
<keyword evidence="3" id="KW-0813">Transport</keyword>
<comment type="subcellular location">
    <subcellularLocation>
        <location evidence="1">Cell inner membrane</location>
        <topology evidence="1">Multi-pass membrane protein</topology>
    </subcellularLocation>
</comment>
<evidence type="ECO:0000256" key="5">
    <source>
        <dbReference type="ARBA" id="ARBA00022519"/>
    </source>
</evidence>
<evidence type="ECO:0000256" key="8">
    <source>
        <dbReference type="ARBA" id="ARBA00023136"/>
    </source>
</evidence>
<reference evidence="10" key="2">
    <citation type="submission" date="2021-04" db="EMBL/GenBank/DDBJ databases">
        <authorList>
            <person name="Gilroy R."/>
        </authorList>
    </citation>
    <scope>NUCLEOTIDE SEQUENCE</scope>
    <source>
        <strain evidence="10">ChiGjej6B6-14162</strain>
    </source>
</reference>
<keyword evidence="4" id="KW-1003">Cell membrane</keyword>